<gene>
    <name evidence="5" type="ORF">MPUL_35650</name>
</gene>
<dbReference type="Gene3D" id="1.10.10.10">
    <property type="entry name" value="Winged helix-like DNA-binding domain superfamily/Winged helix DNA-binding domain"/>
    <property type="match status" value="1"/>
</dbReference>
<keyword evidence="1" id="KW-0805">Transcription regulation</keyword>
<dbReference type="PROSITE" id="PS50949">
    <property type="entry name" value="HTH_GNTR"/>
    <property type="match status" value="1"/>
</dbReference>
<dbReference type="InterPro" id="IPR000524">
    <property type="entry name" value="Tscrpt_reg_HTH_GntR"/>
</dbReference>
<sequence length="218" mass="24682">MPKVYGVKEKDQVVDHIIDMILSGRLRTGDRIDRTKITKELGLSRIPVQEAILQLEHDGILSTRYHRGAFVERFDEATVREHHELYGILTGVVASRAATNPTPRILAHLDSSLRAFREAADSLQFQQACWDYRNILNAEYAGPRLQAAIRASQSFVPNSFWKYPGNRTDFGPVYEEEILAIRRGDPDAARLACEKRAELMAKIMVDELTATGVFDAQR</sequence>
<dbReference type="SUPFAM" id="SSF46785">
    <property type="entry name" value="Winged helix' DNA-binding domain"/>
    <property type="match status" value="1"/>
</dbReference>
<dbReference type="Pfam" id="PF00392">
    <property type="entry name" value="GntR"/>
    <property type="match status" value="1"/>
</dbReference>
<dbReference type="CDD" id="cd07377">
    <property type="entry name" value="WHTH_GntR"/>
    <property type="match status" value="1"/>
</dbReference>
<dbReference type="Proteomes" id="UP000467252">
    <property type="component" value="Chromosome"/>
</dbReference>
<dbReference type="GO" id="GO:0003700">
    <property type="term" value="F:DNA-binding transcription factor activity"/>
    <property type="evidence" value="ECO:0007669"/>
    <property type="project" value="InterPro"/>
</dbReference>
<dbReference type="InterPro" id="IPR036388">
    <property type="entry name" value="WH-like_DNA-bd_sf"/>
</dbReference>
<dbReference type="SMART" id="SM00345">
    <property type="entry name" value="HTH_GNTR"/>
    <property type="match status" value="1"/>
</dbReference>
<dbReference type="EMBL" id="AP022599">
    <property type="protein sequence ID" value="BBY82407.1"/>
    <property type="molecule type" value="Genomic_DNA"/>
</dbReference>
<evidence type="ECO:0000256" key="2">
    <source>
        <dbReference type="ARBA" id="ARBA00023125"/>
    </source>
</evidence>
<dbReference type="RefSeq" id="WP_163902459.1">
    <property type="nucleotide sequence ID" value="NZ_AP022599.1"/>
</dbReference>
<dbReference type="PANTHER" id="PTHR43537:SF45">
    <property type="entry name" value="GNTR FAMILY REGULATORY PROTEIN"/>
    <property type="match status" value="1"/>
</dbReference>
<dbReference type="InterPro" id="IPR008920">
    <property type="entry name" value="TF_FadR/GntR_C"/>
</dbReference>
<evidence type="ECO:0000313" key="6">
    <source>
        <dbReference type="Proteomes" id="UP000467252"/>
    </source>
</evidence>
<evidence type="ECO:0000313" key="5">
    <source>
        <dbReference type="EMBL" id="BBY82407.1"/>
    </source>
</evidence>
<dbReference type="Gene3D" id="1.20.120.530">
    <property type="entry name" value="GntR ligand-binding domain-like"/>
    <property type="match status" value="1"/>
</dbReference>
<reference evidence="5 6" key="1">
    <citation type="journal article" date="2019" name="Emerg. Microbes Infect.">
        <title>Comprehensive subspecies identification of 175 nontuberculous mycobacteria species based on 7547 genomic profiles.</title>
        <authorList>
            <person name="Matsumoto Y."/>
            <person name="Kinjo T."/>
            <person name="Motooka D."/>
            <person name="Nabeya D."/>
            <person name="Jung N."/>
            <person name="Uechi K."/>
            <person name="Horii T."/>
            <person name="Iida T."/>
            <person name="Fujita J."/>
            <person name="Nakamura S."/>
        </authorList>
    </citation>
    <scope>NUCLEOTIDE SEQUENCE [LARGE SCALE GENOMIC DNA]</scope>
    <source>
        <strain evidence="5 6">JCM 6370</strain>
    </source>
</reference>
<proteinExistence type="predicted"/>
<dbReference type="SUPFAM" id="SSF48008">
    <property type="entry name" value="GntR ligand-binding domain-like"/>
    <property type="match status" value="1"/>
</dbReference>
<feature type="domain" description="HTH gntR-type" evidence="4">
    <location>
        <begin position="7"/>
        <end position="74"/>
    </location>
</feature>
<evidence type="ECO:0000256" key="3">
    <source>
        <dbReference type="ARBA" id="ARBA00023163"/>
    </source>
</evidence>
<dbReference type="PANTHER" id="PTHR43537">
    <property type="entry name" value="TRANSCRIPTIONAL REGULATOR, GNTR FAMILY"/>
    <property type="match status" value="1"/>
</dbReference>
<dbReference type="InterPro" id="IPR036390">
    <property type="entry name" value="WH_DNA-bd_sf"/>
</dbReference>
<protein>
    <submittedName>
        <fullName evidence="5">GntR family transcriptional regulator</fullName>
    </submittedName>
</protein>
<name>A0A7I7UM64_MYCPV</name>
<evidence type="ECO:0000259" key="4">
    <source>
        <dbReference type="PROSITE" id="PS50949"/>
    </source>
</evidence>
<keyword evidence="3" id="KW-0804">Transcription</keyword>
<evidence type="ECO:0000256" key="1">
    <source>
        <dbReference type="ARBA" id="ARBA00023015"/>
    </source>
</evidence>
<keyword evidence="6" id="KW-1185">Reference proteome</keyword>
<organism evidence="5 6">
    <name type="scientific">Mycolicibacterium pulveris</name>
    <name type="common">Mycobacterium pulveris</name>
    <dbReference type="NCBI Taxonomy" id="36813"/>
    <lineage>
        <taxon>Bacteria</taxon>
        <taxon>Bacillati</taxon>
        <taxon>Actinomycetota</taxon>
        <taxon>Actinomycetes</taxon>
        <taxon>Mycobacteriales</taxon>
        <taxon>Mycobacteriaceae</taxon>
        <taxon>Mycolicibacterium</taxon>
    </lineage>
</organism>
<keyword evidence="2" id="KW-0238">DNA-binding</keyword>
<accession>A0A7I7UM64</accession>
<dbReference type="GO" id="GO:0003677">
    <property type="term" value="F:DNA binding"/>
    <property type="evidence" value="ECO:0007669"/>
    <property type="project" value="UniProtKB-KW"/>
</dbReference>
<dbReference type="AlphaFoldDB" id="A0A7I7UM64"/>